<dbReference type="SUPFAM" id="SSF49785">
    <property type="entry name" value="Galactose-binding domain-like"/>
    <property type="match status" value="1"/>
</dbReference>
<evidence type="ECO:0000313" key="2">
    <source>
        <dbReference type="EMBL" id="KAJ3663209.1"/>
    </source>
</evidence>
<dbReference type="GO" id="GO:0008344">
    <property type="term" value="P:adult locomotory behavior"/>
    <property type="evidence" value="ECO:0007669"/>
    <property type="project" value="TreeGrafter"/>
</dbReference>
<dbReference type="SUPFAM" id="SSF54695">
    <property type="entry name" value="POZ domain"/>
    <property type="match status" value="2"/>
</dbReference>
<dbReference type="PANTHER" id="PTHR46306:SF1">
    <property type="entry name" value="BTB_POZ DOMAIN-CONTAINING PROTEIN 9"/>
    <property type="match status" value="1"/>
</dbReference>
<evidence type="ECO:0000313" key="3">
    <source>
        <dbReference type="Proteomes" id="UP001168821"/>
    </source>
</evidence>
<feature type="domain" description="BTB" evidence="1">
    <location>
        <begin position="33"/>
        <end position="97"/>
    </location>
</feature>
<name>A0AA38J269_9CUCU</name>
<dbReference type="Pfam" id="PF00651">
    <property type="entry name" value="BTB"/>
    <property type="match status" value="2"/>
</dbReference>
<dbReference type="SMART" id="SM00875">
    <property type="entry name" value="BACK"/>
    <property type="match status" value="2"/>
</dbReference>
<dbReference type="SMART" id="SM00225">
    <property type="entry name" value="BTB"/>
    <property type="match status" value="2"/>
</dbReference>
<organism evidence="2 3">
    <name type="scientific">Zophobas morio</name>
    <dbReference type="NCBI Taxonomy" id="2755281"/>
    <lineage>
        <taxon>Eukaryota</taxon>
        <taxon>Metazoa</taxon>
        <taxon>Ecdysozoa</taxon>
        <taxon>Arthropoda</taxon>
        <taxon>Hexapoda</taxon>
        <taxon>Insecta</taxon>
        <taxon>Pterygota</taxon>
        <taxon>Neoptera</taxon>
        <taxon>Endopterygota</taxon>
        <taxon>Coleoptera</taxon>
        <taxon>Polyphaga</taxon>
        <taxon>Cucujiformia</taxon>
        <taxon>Tenebrionidae</taxon>
        <taxon>Zophobas</taxon>
    </lineage>
</organism>
<dbReference type="Gene3D" id="3.30.710.10">
    <property type="entry name" value="Potassium Channel Kv1.1, Chain A"/>
    <property type="match status" value="2"/>
</dbReference>
<dbReference type="InterPro" id="IPR011705">
    <property type="entry name" value="BACK"/>
</dbReference>
<dbReference type="EMBL" id="JALNTZ010000002">
    <property type="protein sequence ID" value="KAJ3663209.1"/>
    <property type="molecule type" value="Genomic_DNA"/>
</dbReference>
<dbReference type="InterPro" id="IPR000210">
    <property type="entry name" value="BTB/POZ_dom"/>
</dbReference>
<keyword evidence="3" id="KW-1185">Reference proteome</keyword>
<dbReference type="PANTHER" id="PTHR46306">
    <property type="entry name" value="BTB/POZ DOMAIN-CONTAINING PROTEIN 9"/>
    <property type="match status" value="1"/>
</dbReference>
<dbReference type="InterPro" id="IPR008979">
    <property type="entry name" value="Galactose-bd-like_sf"/>
</dbReference>
<proteinExistence type="predicted"/>
<dbReference type="Gene3D" id="2.60.120.260">
    <property type="entry name" value="Galactose-binding domain-like"/>
    <property type="match status" value="1"/>
</dbReference>
<dbReference type="GO" id="GO:0005737">
    <property type="term" value="C:cytoplasm"/>
    <property type="evidence" value="ECO:0007669"/>
    <property type="project" value="TreeGrafter"/>
</dbReference>
<dbReference type="InterPro" id="IPR000421">
    <property type="entry name" value="FA58C"/>
</dbReference>
<sequence>MANEEEPQQKLIITDSSKISEDMAPYYLKETFSDIQIILSDKTIHAHKIVLAARCKYFESLLMQDPKQAQIELMNAPSKAFETILYYIYTGTVVMASLDENYVSDILKLANEYSLKTLVQSINEKMVSIVDLTNVCFFLNIANAHDMDELRKTCHTLIDEYVSQTLEYGFLNVLTQKSMVNVLKRDAFLEQEIDVFNIAANWCKINKDVDNLVIGCVRFPCLTRNEILNVVRPSKIVDETKLLNILTTIENNGTQETLRCGGQLKDKNLARAEYNVKVISGLNTTMLFEESRNSYDGAYHNMNDQNGITVDLGRVKWFNYITMCTVNKYIAATYQEKARSRFPEVSVLQNNIEAAITNSPEGSTSCSLGKSDPVEMTNIFRFSSTKMANEEEPQQKLIITDSSKISEDMAPYYLKETFSDIQIILSDKTIHAHKIVLAARCKYFESLLMQDPKQAQIELMNAPSKAFETILYYIYTGTVVMASLDENYVSDVLKLAHEYSLKTLVQSINEKMVSIVDLTNVCFFLNIANAHDMDELRKTCHTLIDEYVSQTLEYGFFNVLTQKSMVNLLKRDAFLFDEIEVFNIAANWCKINKDVDNLVIGCVRFPCLTRNEILNVVRPFKIVDDAKLLNVLTTIENNGTQKTLRFGGQLKDKNLARAEYNVKVVSGLNTTMLFEESRNSNDGAYHNRNDKNGITVDLGQVKCFNYITMCIVNYRTGYYIEVSTDLQKWKKVIDYTTYSCYSRQNLYFEQQKTRYIRVVMDMGHSARICMFQVFMSSTVPKMRNQIVYPSSNIITSQTRIWIIYISVIETSEKIDSKWEIVAPSINEDKLLTFNERTVNFIQITGKLSPNKTKDHYRQILEDIECS</sequence>
<dbReference type="Gene3D" id="1.25.40.420">
    <property type="match status" value="2"/>
</dbReference>
<dbReference type="Proteomes" id="UP001168821">
    <property type="component" value="Unassembled WGS sequence"/>
</dbReference>
<dbReference type="Pfam" id="PF00754">
    <property type="entry name" value="F5_F8_type_C"/>
    <property type="match status" value="1"/>
</dbReference>
<reference evidence="2" key="1">
    <citation type="journal article" date="2023" name="G3 (Bethesda)">
        <title>Whole genome assemblies of Zophobas morio and Tenebrio molitor.</title>
        <authorList>
            <person name="Kaur S."/>
            <person name="Stinson S.A."/>
            <person name="diCenzo G.C."/>
        </authorList>
    </citation>
    <scope>NUCLEOTIDE SEQUENCE</scope>
    <source>
        <strain evidence="2">QUZm001</strain>
    </source>
</reference>
<dbReference type="GO" id="GO:0050804">
    <property type="term" value="P:modulation of chemical synaptic transmission"/>
    <property type="evidence" value="ECO:0007669"/>
    <property type="project" value="TreeGrafter"/>
</dbReference>
<feature type="domain" description="BTB" evidence="1">
    <location>
        <begin position="419"/>
        <end position="483"/>
    </location>
</feature>
<protein>
    <recommendedName>
        <fullName evidence="1">BTB domain-containing protein</fullName>
    </recommendedName>
</protein>
<dbReference type="AlphaFoldDB" id="A0AA38J269"/>
<dbReference type="PROSITE" id="PS50097">
    <property type="entry name" value="BTB"/>
    <property type="match status" value="2"/>
</dbReference>
<dbReference type="GO" id="GO:0048512">
    <property type="term" value="P:circadian behavior"/>
    <property type="evidence" value="ECO:0007669"/>
    <property type="project" value="TreeGrafter"/>
</dbReference>
<dbReference type="Pfam" id="PF07707">
    <property type="entry name" value="BACK"/>
    <property type="match status" value="2"/>
</dbReference>
<accession>A0AA38J269</accession>
<comment type="caution">
    <text evidence="2">The sequence shown here is derived from an EMBL/GenBank/DDBJ whole genome shotgun (WGS) entry which is preliminary data.</text>
</comment>
<dbReference type="InterPro" id="IPR011333">
    <property type="entry name" value="SKP1/BTB/POZ_sf"/>
</dbReference>
<evidence type="ECO:0000259" key="1">
    <source>
        <dbReference type="PROSITE" id="PS50097"/>
    </source>
</evidence>
<dbReference type="InterPro" id="IPR052407">
    <property type="entry name" value="BTB_POZ_domain_cont_9"/>
</dbReference>
<gene>
    <name evidence="2" type="ORF">Zmor_007513</name>
</gene>